<evidence type="ECO:0000259" key="4">
    <source>
        <dbReference type="Pfam" id="PF01420"/>
    </source>
</evidence>
<evidence type="ECO:0000256" key="3">
    <source>
        <dbReference type="ARBA" id="ARBA00023125"/>
    </source>
</evidence>
<dbReference type="PANTHER" id="PTHR43140:SF1">
    <property type="entry name" value="TYPE I RESTRICTION ENZYME ECOKI SPECIFICITY SUBUNIT"/>
    <property type="match status" value="1"/>
</dbReference>
<reference evidence="5 6" key="1">
    <citation type="journal article" date="2018" name="Int. J. Syst. Evol. Microbiol.">
        <title>Whole-genome-based revisit of Photorhabdus phylogeny: proposal for the elevation of most Photorhabdus subspecies to the species level and description of one novel species Photorhabdus bodei sp. nov., and one novel subspecies Photorhabdus laumondii subsp. clarkei subsp. nov.</title>
        <authorList>
            <person name="Machado R.A.R."/>
            <person name="Wuthrich D."/>
            <person name="Kuhnert P."/>
            <person name="Arce C.C.M."/>
            <person name="Thonen L."/>
            <person name="Ruiz C."/>
            <person name="Zhang X."/>
            <person name="Robert C.A.M."/>
            <person name="Karimi J."/>
            <person name="Kamali S."/>
            <person name="Ma J."/>
            <person name="Bruggmann R."/>
            <person name="Erb M."/>
        </authorList>
    </citation>
    <scope>NUCLEOTIDE SEQUENCE [LARGE SCALE GENOMIC DNA]</scope>
    <source>
        <strain evidence="5 6">BOJ-47</strain>
    </source>
</reference>
<dbReference type="InterPro" id="IPR000055">
    <property type="entry name" value="Restrct_endonuc_typeI_TRD"/>
</dbReference>
<dbReference type="CDD" id="cd17269">
    <property type="entry name" value="RMtype1_S_PluTORF4319P-TRD2-CR2_like"/>
    <property type="match status" value="1"/>
</dbReference>
<sequence>MSNMSFMEKLLEGVEVEWKTLGELTEYSKTRICFDKLDKSNYVGVDNLLQNWAGKKESTYVPTEGNLIEYQSGDILIGNIRPYLKKIWHADRIGGTNGDVLVIHLTDETITPRYLYQILADDKFFDYNMRHSKGAKMPRGNKTKIMEYPIPIPSLNIQTEIVRILDAFTELTAKLTAEFTVRKKQYNYYRDQLLSFEESEVEWKTLGEIATIGTGSRNTNEAVLDGQYPFFVRSQEPRAIDSFEFDETAIITAGDGVGVGKVFHYVSGKYALHQRAYRIVVRDDRFNSKFLFYYIRNNFAHYLTKVSVHASVTSLRKPMFEKYPIPIPPLVEQERMVSILDKFDALTNSISEGLPREIELRQKQYEYYRDLLLNFPKPEVEA</sequence>
<feature type="domain" description="Type I restriction modification DNA specificity" evidence="4">
    <location>
        <begin position="15"/>
        <end position="176"/>
    </location>
</feature>
<keyword evidence="5" id="KW-0540">Nuclease</keyword>
<keyword evidence="5" id="KW-0378">Hydrolase</keyword>
<dbReference type="GO" id="GO:0009307">
    <property type="term" value="P:DNA restriction-modification system"/>
    <property type="evidence" value="ECO:0007669"/>
    <property type="project" value="UniProtKB-KW"/>
</dbReference>
<keyword evidence="2" id="KW-0680">Restriction system</keyword>
<evidence type="ECO:0000256" key="1">
    <source>
        <dbReference type="ARBA" id="ARBA00010923"/>
    </source>
</evidence>
<dbReference type="GO" id="GO:0004519">
    <property type="term" value="F:endonuclease activity"/>
    <property type="evidence" value="ECO:0007669"/>
    <property type="project" value="UniProtKB-KW"/>
</dbReference>
<evidence type="ECO:0000313" key="6">
    <source>
        <dbReference type="Proteomes" id="UP000250870"/>
    </source>
</evidence>
<dbReference type="AlphaFoldDB" id="A0A329VDZ4"/>
<keyword evidence="3" id="KW-0238">DNA-binding</keyword>
<dbReference type="EMBL" id="NSCI01000021">
    <property type="protein sequence ID" value="RAW89040.1"/>
    <property type="molecule type" value="Genomic_DNA"/>
</dbReference>
<gene>
    <name evidence="5" type="ORF">CKY01_15105</name>
</gene>
<proteinExistence type="inferred from homology"/>
<comment type="similarity">
    <text evidence="1">Belongs to the type-I restriction system S methylase family.</text>
</comment>
<accession>A0A329VDZ4</accession>
<dbReference type="SUPFAM" id="SSF116734">
    <property type="entry name" value="DNA methylase specificity domain"/>
    <property type="match status" value="2"/>
</dbReference>
<dbReference type="GO" id="GO:0003677">
    <property type="term" value="F:DNA binding"/>
    <property type="evidence" value="ECO:0007669"/>
    <property type="project" value="UniProtKB-KW"/>
</dbReference>
<name>A0A329VDZ4_9GAMM</name>
<comment type="caution">
    <text evidence="5">The sequence shown here is derived from an EMBL/GenBank/DDBJ whole genome shotgun (WGS) entry which is preliminary data.</text>
</comment>
<dbReference type="InterPro" id="IPR044946">
    <property type="entry name" value="Restrct_endonuc_typeI_TRD_sf"/>
</dbReference>
<feature type="domain" description="Type I restriction modification DNA specificity" evidence="4">
    <location>
        <begin position="199"/>
        <end position="359"/>
    </location>
</feature>
<keyword evidence="5" id="KW-0255">Endonuclease</keyword>
<dbReference type="Gene3D" id="3.90.220.20">
    <property type="entry name" value="DNA methylase specificity domains"/>
    <property type="match status" value="2"/>
</dbReference>
<evidence type="ECO:0000256" key="2">
    <source>
        <dbReference type="ARBA" id="ARBA00022747"/>
    </source>
</evidence>
<dbReference type="RefSeq" id="WP_113026284.1">
    <property type="nucleotide sequence ID" value="NZ_CAWNWQ010000021.1"/>
</dbReference>
<dbReference type="InterPro" id="IPR051212">
    <property type="entry name" value="Type-I_RE_S_subunit"/>
</dbReference>
<evidence type="ECO:0000313" key="5">
    <source>
        <dbReference type="EMBL" id="RAW89040.1"/>
    </source>
</evidence>
<dbReference type="PANTHER" id="PTHR43140">
    <property type="entry name" value="TYPE-1 RESTRICTION ENZYME ECOKI SPECIFICITY PROTEIN"/>
    <property type="match status" value="1"/>
</dbReference>
<protein>
    <submittedName>
        <fullName evidence="5">Restriction endonuclease subunit S</fullName>
    </submittedName>
</protein>
<dbReference type="Pfam" id="PF01420">
    <property type="entry name" value="Methylase_S"/>
    <property type="match status" value="2"/>
</dbReference>
<dbReference type="Proteomes" id="UP000250870">
    <property type="component" value="Unassembled WGS sequence"/>
</dbReference>
<organism evidence="5 6">
    <name type="scientific">Photorhabdus laumondii subsp. clarkei</name>
    <dbReference type="NCBI Taxonomy" id="2029685"/>
    <lineage>
        <taxon>Bacteria</taxon>
        <taxon>Pseudomonadati</taxon>
        <taxon>Pseudomonadota</taxon>
        <taxon>Gammaproteobacteria</taxon>
        <taxon>Enterobacterales</taxon>
        <taxon>Morganellaceae</taxon>
        <taxon>Photorhabdus</taxon>
    </lineage>
</organism>